<dbReference type="SUPFAM" id="SSF50814">
    <property type="entry name" value="Lipocalins"/>
    <property type="match status" value="1"/>
</dbReference>
<protein>
    <recommendedName>
        <fullName evidence="3">50S ribosomal protein L19</fullName>
    </recommendedName>
</protein>
<dbReference type="GeneID" id="8154966"/>
<name>A0A075SFF4_STRSU</name>
<evidence type="ECO:0008006" key="3">
    <source>
        <dbReference type="Google" id="ProtNLM"/>
    </source>
</evidence>
<dbReference type="Gene3D" id="2.40.128.20">
    <property type="match status" value="1"/>
</dbReference>
<dbReference type="EMBL" id="CP008921">
    <property type="protein sequence ID" value="AIG43054.1"/>
    <property type="molecule type" value="Genomic_DNA"/>
</dbReference>
<dbReference type="Proteomes" id="UP000028185">
    <property type="component" value="Chromosome"/>
</dbReference>
<dbReference type="Pfam" id="PF09148">
    <property type="entry name" value="DUF1934"/>
    <property type="match status" value="1"/>
</dbReference>
<dbReference type="InterPro" id="IPR012674">
    <property type="entry name" value="Calycin"/>
</dbReference>
<gene>
    <name evidence="1" type="ORF">ID09_02950</name>
</gene>
<dbReference type="RefSeq" id="WP_011922083.1">
    <property type="nucleotide sequence ID" value="NZ_ALLE01000042.1"/>
</dbReference>
<proteinExistence type="predicted"/>
<evidence type="ECO:0000313" key="2">
    <source>
        <dbReference type="Proteomes" id="UP000028185"/>
    </source>
</evidence>
<dbReference type="SMR" id="A0A075SFF4"/>
<dbReference type="InterPro" id="IPR015231">
    <property type="entry name" value="DUF1934"/>
</dbReference>
<dbReference type="AlphaFoldDB" id="A0A075SFF4"/>
<evidence type="ECO:0000313" key="1">
    <source>
        <dbReference type="EMBL" id="AIG43054.1"/>
    </source>
</evidence>
<accession>A0A075SFF4</accession>
<dbReference type="HOGENOM" id="CLU_135664_0_0_9"/>
<organism evidence="1 2">
    <name type="scientific">Streptococcus suis 6407</name>
    <dbReference type="NCBI Taxonomy" id="1214179"/>
    <lineage>
        <taxon>Bacteria</taxon>
        <taxon>Bacillati</taxon>
        <taxon>Bacillota</taxon>
        <taxon>Bacilli</taxon>
        <taxon>Lactobacillales</taxon>
        <taxon>Streptococcaceae</taxon>
        <taxon>Streptococcus</taxon>
    </lineage>
</organism>
<sequence length="128" mass="14958">MDIHLRNEIDLDGQIEVVDQQFQVEVKEKDGNLYLIYSNDEAEKVVIKCDEEELVMTRFSTPKSIMRFISGKEAIVTIPTPLGIQHFVTDTKRYQLNRSDQSVQLQYELKGLENQQLFASYDLEISWK</sequence>
<dbReference type="PATRIC" id="fig|1214179.4.peg.552"/>
<reference evidence="1 2" key="1">
    <citation type="journal article" date="2014" name="Genome Announc.">
        <title>Whole-Genome Sequence of Streptococcus suis Serotype 4 Reference Strain 6407.</title>
        <authorList>
            <person name="Wang K."/>
            <person name="Chen J."/>
            <person name="Yao H."/>
            <person name="Lu C."/>
        </authorList>
    </citation>
    <scope>NUCLEOTIDE SEQUENCE [LARGE SCALE GENOMIC DNA]</scope>
    <source>
        <strain evidence="1">6407</strain>
    </source>
</reference>